<accession>A0A345KMC1</accession>
<dbReference type="KEGG" id="vg:77943021"/>
<sequence length="69" mass="8139">MNDNFKKKYEEVKESVLETVKKHPLESVAVAALAMTATSKLINSVTQARSAKTWEREVRRREMNQRRRY</sequence>
<protein>
    <submittedName>
        <fullName evidence="1">Uncharacterized protein</fullName>
    </submittedName>
</protein>
<proteinExistence type="predicted"/>
<gene>
    <name evidence="1" type="primary">35</name>
    <name evidence="1" type="ORF">SEA_KEANEYLIN_35</name>
</gene>
<reference evidence="1 2" key="1">
    <citation type="submission" date="2018-06" db="EMBL/GenBank/DDBJ databases">
        <authorList>
            <person name="Buckel R.L."/>
            <person name="Fomich M.L."/>
            <person name="Krishna A.V."/>
            <person name="Lan D."/>
            <person name="Mackey A.I."/>
            <person name="Ball S.L."/>
            <person name="Breitenberger C.A."/>
            <person name="Daniels C.J."/>
            <person name="Garlena R.A."/>
            <person name="Russell D.A."/>
            <person name="Pope W.H."/>
            <person name="Jacobs-Sera D."/>
            <person name="Hatfull G.F."/>
        </authorList>
    </citation>
    <scope>NUCLEOTIDE SEQUENCE [LARGE SCALE GENOMIC DNA]</scope>
</reference>
<dbReference type="RefSeq" id="YP_010666913.1">
    <property type="nucleotide sequence ID" value="NC_070947.1"/>
</dbReference>
<evidence type="ECO:0000313" key="1">
    <source>
        <dbReference type="EMBL" id="AXH44173.1"/>
    </source>
</evidence>
<dbReference type="EMBL" id="MH450120">
    <property type="protein sequence ID" value="AXH44173.1"/>
    <property type="molecule type" value="Genomic_DNA"/>
</dbReference>
<name>A0A345KMC1_9CAUD</name>
<dbReference type="Proteomes" id="UP000260561">
    <property type="component" value="Segment"/>
</dbReference>
<organism evidence="1 2">
    <name type="scientific">Arthrobacter phage KeaneyLin</name>
    <dbReference type="NCBI Taxonomy" id="2250412"/>
    <lineage>
        <taxon>Viruses</taxon>
        <taxon>Duplodnaviria</taxon>
        <taxon>Heunggongvirae</taxon>
        <taxon>Uroviricota</taxon>
        <taxon>Caudoviricetes</taxon>
        <taxon>Mudcatvirus</taxon>
        <taxon>Mudcatvirus keaneylin</taxon>
    </lineage>
</organism>
<evidence type="ECO:0000313" key="2">
    <source>
        <dbReference type="Proteomes" id="UP000260561"/>
    </source>
</evidence>
<keyword evidence="2" id="KW-1185">Reference proteome</keyword>
<dbReference type="GeneID" id="77943021"/>